<keyword evidence="2" id="KW-1185">Reference proteome</keyword>
<proteinExistence type="predicted"/>
<evidence type="ECO:0000313" key="2">
    <source>
        <dbReference type="Proteomes" id="UP000184192"/>
    </source>
</evidence>
<dbReference type="RefSeq" id="WP_139261919.1">
    <property type="nucleotide sequence ID" value="NZ_FQZN01000064.1"/>
</dbReference>
<name>A0A1M6M7C1_9BACE</name>
<dbReference type="EMBL" id="FQZN01000064">
    <property type="protein sequence ID" value="SHJ79302.1"/>
    <property type="molecule type" value="Genomic_DNA"/>
</dbReference>
<dbReference type="AlphaFoldDB" id="A0A1M6M7C1"/>
<reference evidence="2" key="1">
    <citation type="submission" date="2016-11" db="EMBL/GenBank/DDBJ databases">
        <authorList>
            <person name="Varghese N."/>
            <person name="Submissions S."/>
        </authorList>
    </citation>
    <scope>NUCLEOTIDE SEQUENCE [LARGE SCALE GENOMIC DNA]</scope>
    <source>
        <strain evidence="2">DSM 26884</strain>
    </source>
</reference>
<gene>
    <name evidence="1" type="ORF">SAMN05444350_16418</name>
</gene>
<protein>
    <submittedName>
        <fullName evidence="1">Uncharacterized protein</fullName>
    </submittedName>
</protein>
<evidence type="ECO:0000313" key="1">
    <source>
        <dbReference type="EMBL" id="SHJ79302.1"/>
    </source>
</evidence>
<organism evidence="1 2">
    <name type="scientific">Bacteroides stercorirosoris</name>
    <dbReference type="NCBI Taxonomy" id="871324"/>
    <lineage>
        <taxon>Bacteria</taxon>
        <taxon>Pseudomonadati</taxon>
        <taxon>Bacteroidota</taxon>
        <taxon>Bacteroidia</taxon>
        <taxon>Bacteroidales</taxon>
        <taxon>Bacteroidaceae</taxon>
        <taxon>Bacteroides</taxon>
    </lineage>
</organism>
<dbReference type="Proteomes" id="UP000184192">
    <property type="component" value="Unassembled WGS sequence"/>
</dbReference>
<sequence>MINKYPTIYEIQEVLNSPLITRGFINQFAQKRGIFLVNASKEDLIKELSYHLYEYTDLDEIRNLAYQSSNKQVLSGFTIISKEKNFDLENLYDRLRDFGQLQSKGYQLKAITKKKIGENVIFHGEIEYTKRKTGKIEFLQNEKLATDFYFHSIEDGNWQVEVDGNTSSDGKEVMKLMNFIVDGKNAEINSLEIDNLTIPNVISFFDRLTKEGLDNKTWRISDIKQLTFKRRKSTLATTGNDSEEDDESDEDIAIVDDENLGGISQAVLDGRNLREHPFVKQAEKDGCIFTAMTYEFENIKKPQYISIKAEFKGSPKIFEVSIISTARVENTKRKKVYYTPTIEYKREMSSLFWNNAKRIYQELI</sequence>
<dbReference type="GeneID" id="92714945"/>
<accession>A0A1M6M7C1</accession>